<name>A0A9X3EI37_9BACT</name>
<evidence type="ECO:0000313" key="1">
    <source>
        <dbReference type="EMBL" id="MCY1004447.1"/>
    </source>
</evidence>
<reference evidence="1" key="1">
    <citation type="submission" date="2022-11" db="EMBL/GenBank/DDBJ databases">
        <title>Minimal conservation of predation-associated metabolite biosynthetic gene clusters underscores biosynthetic potential of Myxococcota including descriptions for ten novel species: Archangium lansinium sp. nov., Myxococcus landrumus sp. nov., Nannocystis bai.</title>
        <authorList>
            <person name="Ahearne A."/>
            <person name="Stevens C."/>
            <person name="Phillips K."/>
        </authorList>
    </citation>
    <scope>NUCLEOTIDE SEQUENCE</scope>
    <source>
        <strain evidence="1">Na p29</strain>
    </source>
</reference>
<dbReference type="EMBL" id="JAPNKE010000002">
    <property type="protein sequence ID" value="MCY1004447.1"/>
    <property type="molecule type" value="Genomic_DNA"/>
</dbReference>
<dbReference type="RefSeq" id="WP_267765994.1">
    <property type="nucleotide sequence ID" value="NZ_JAPNKE010000002.1"/>
</dbReference>
<sequence>MRCTLILPAILFLLVHTVSCREDDRSSFGEPCAPGVCGDGLTCYSGYCEEKCVDDSDCQTIEDWKHECHAGRCQIVCNAQYACPQTLDTPLECIIQWCAAVKSD</sequence>
<gene>
    <name evidence="1" type="ORF">OV079_02455</name>
</gene>
<proteinExistence type="predicted"/>
<protein>
    <submittedName>
        <fullName evidence="1">Uncharacterized protein</fullName>
    </submittedName>
</protein>
<accession>A0A9X3EI37</accession>
<evidence type="ECO:0000313" key="2">
    <source>
        <dbReference type="Proteomes" id="UP001150924"/>
    </source>
</evidence>
<organism evidence="1 2">
    <name type="scientific">Nannocystis pusilla</name>
    <dbReference type="NCBI Taxonomy" id="889268"/>
    <lineage>
        <taxon>Bacteria</taxon>
        <taxon>Pseudomonadati</taxon>
        <taxon>Myxococcota</taxon>
        <taxon>Polyangia</taxon>
        <taxon>Nannocystales</taxon>
        <taxon>Nannocystaceae</taxon>
        <taxon>Nannocystis</taxon>
    </lineage>
</organism>
<dbReference type="AlphaFoldDB" id="A0A9X3EI37"/>
<dbReference type="Proteomes" id="UP001150924">
    <property type="component" value="Unassembled WGS sequence"/>
</dbReference>
<keyword evidence="2" id="KW-1185">Reference proteome</keyword>
<comment type="caution">
    <text evidence="1">The sequence shown here is derived from an EMBL/GenBank/DDBJ whole genome shotgun (WGS) entry which is preliminary data.</text>
</comment>